<protein>
    <submittedName>
        <fullName evidence="1">Uncharacterized protein</fullName>
    </submittedName>
</protein>
<gene>
    <name evidence="1" type="ORF">Pint_02106</name>
</gene>
<evidence type="ECO:0000313" key="2">
    <source>
        <dbReference type="Proteomes" id="UP001163603"/>
    </source>
</evidence>
<proteinExistence type="predicted"/>
<organism evidence="1 2">
    <name type="scientific">Pistacia integerrima</name>
    <dbReference type="NCBI Taxonomy" id="434235"/>
    <lineage>
        <taxon>Eukaryota</taxon>
        <taxon>Viridiplantae</taxon>
        <taxon>Streptophyta</taxon>
        <taxon>Embryophyta</taxon>
        <taxon>Tracheophyta</taxon>
        <taxon>Spermatophyta</taxon>
        <taxon>Magnoliopsida</taxon>
        <taxon>eudicotyledons</taxon>
        <taxon>Gunneridae</taxon>
        <taxon>Pentapetalae</taxon>
        <taxon>rosids</taxon>
        <taxon>malvids</taxon>
        <taxon>Sapindales</taxon>
        <taxon>Anacardiaceae</taxon>
        <taxon>Pistacia</taxon>
    </lineage>
</organism>
<reference evidence="2" key="1">
    <citation type="journal article" date="2023" name="G3 (Bethesda)">
        <title>Genome assembly and association tests identify interacting loci associated with vigor, precocity, and sex in interspecific pistachio rootstocks.</title>
        <authorList>
            <person name="Palmer W."/>
            <person name="Jacygrad E."/>
            <person name="Sagayaradj S."/>
            <person name="Cavanaugh K."/>
            <person name="Han R."/>
            <person name="Bertier L."/>
            <person name="Beede B."/>
            <person name="Kafkas S."/>
            <person name="Golino D."/>
            <person name="Preece J."/>
            <person name="Michelmore R."/>
        </authorList>
    </citation>
    <scope>NUCLEOTIDE SEQUENCE [LARGE SCALE GENOMIC DNA]</scope>
</reference>
<dbReference type="Proteomes" id="UP001163603">
    <property type="component" value="Chromosome 1"/>
</dbReference>
<name>A0ACC0ZIA4_9ROSI</name>
<keyword evidence="2" id="KW-1185">Reference proteome</keyword>
<evidence type="ECO:0000313" key="1">
    <source>
        <dbReference type="EMBL" id="KAJ0052960.1"/>
    </source>
</evidence>
<comment type="caution">
    <text evidence="1">The sequence shown here is derived from an EMBL/GenBank/DDBJ whole genome shotgun (WGS) entry which is preliminary data.</text>
</comment>
<dbReference type="EMBL" id="CM047736">
    <property type="protein sequence ID" value="KAJ0052960.1"/>
    <property type="molecule type" value="Genomic_DNA"/>
</dbReference>
<sequence length="381" mass="44783">MALVHISSLPLTNSPRYHLIKRPQNNAPVNLQLKCSMSRQVPHSPHPRKSANYQPTIWSYNFLQSLRIDELDEESGNRGKNLEEEVRCKVNNEKTELLSILELIDDIQRLGLGYRFHKDIKKALNRINLSWKKYEDKVKAENKLHATALRFRLLRQHGYHISQDVFKTFVDQKGNYMANLHKDIKGMLSLYEASYLAFEEEKLLEEAQTFSTTHLTDLQRNVDPAISQLVTHALELPLHHRMQRLEARWYIEVYSERNDPNYLLLELAQLDFNRVQSVYQKDVKDMSRWWKEIDLANKLDFARDRLMECFFWTVGMVPDPQFSNCRKGLTKVTTFITIIDDIYDVYGSLDELELFTDVLERFALYKNSSINKTFSSDSLST</sequence>
<accession>A0ACC0ZIA4</accession>